<feature type="region of interest" description="Disordered" evidence="1">
    <location>
        <begin position="269"/>
        <end position="295"/>
    </location>
</feature>
<keyword evidence="3" id="KW-0614">Plasmid</keyword>
<feature type="region of interest" description="Disordered" evidence="1">
    <location>
        <begin position="48"/>
        <end position="67"/>
    </location>
</feature>
<dbReference type="EMBL" id="LT984814">
    <property type="protein sequence ID" value="SPD68907.1"/>
    <property type="molecule type" value="Genomic_DNA"/>
</dbReference>
<feature type="region of interest" description="Disordered" evidence="1">
    <location>
        <begin position="158"/>
        <end position="177"/>
    </location>
</feature>
<dbReference type="InterPro" id="IPR021136">
    <property type="entry name" value="Flagellar_hook_control-like_C"/>
</dbReference>
<reference evidence="3 4" key="1">
    <citation type="submission" date="2018-01" db="EMBL/GenBank/DDBJ databases">
        <authorList>
            <person name="Clerissi C."/>
        </authorList>
    </citation>
    <scope>NUCLEOTIDE SEQUENCE [LARGE SCALE GENOMIC DNA]</scope>
    <source>
        <strain evidence="3">Cupriavidus taiwanensis SWF 66322</strain>
        <plasmid evidence="4">cbm2636_mp</plasmid>
    </source>
</reference>
<evidence type="ECO:0000259" key="2">
    <source>
        <dbReference type="Pfam" id="PF02120"/>
    </source>
</evidence>
<feature type="region of interest" description="Disordered" evidence="1">
    <location>
        <begin position="196"/>
        <end position="240"/>
    </location>
</feature>
<protein>
    <recommendedName>
        <fullName evidence="2">Flagellar hook-length control protein-like C-terminal domain-containing protein</fullName>
    </recommendedName>
</protein>
<dbReference type="RefSeq" id="WP_147299356.1">
    <property type="nucleotide sequence ID" value="NZ_LT976876.1"/>
</dbReference>
<feature type="domain" description="Flagellar hook-length control protein-like C-terminal" evidence="2">
    <location>
        <begin position="345"/>
        <end position="414"/>
    </location>
</feature>
<evidence type="ECO:0000313" key="3">
    <source>
        <dbReference type="EMBL" id="SPD68907.1"/>
    </source>
</evidence>
<evidence type="ECO:0000313" key="4">
    <source>
        <dbReference type="Proteomes" id="UP000254259"/>
    </source>
</evidence>
<evidence type="ECO:0000256" key="1">
    <source>
        <dbReference type="SAM" id="MobiDB-lite"/>
    </source>
</evidence>
<gene>
    <name evidence="3" type="ORF">CBM2636_MP21757</name>
</gene>
<dbReference type="Proteomes" id="UP000254259">
    <property type="component" value="Plasmid CBM2636_mp"/>
</dbReference>
<proteinExistence type="predicted"/>
<accession>A0A976FXF3</accession>
<sequence>MVGITPPLDPAHALRADPQDARSAITIAKLAALMPAGAVSDMVGGASDGARVTHGRPGGVGTGTATPAATGAQADIRQSLSTAARVILDILESTPAAPMRSAAPVVPGPPAVGQAGPLASALAQQLGQSGAFYESHLQQWLQGTRSLDTLMREPQAALGRPAQPAARPPTGAALLPYDSGTPARILATSAQLAQAAASASLPDPAAEEHPAQPPTARFHPASNPDSAAPAGTSAQAHLAQQVAHAYQAELNRPSAPTEPTAREALLWGRSAERDSARSVADARQPGTSASTPAAPVHADAVALVRQQLDILATQQWRWSGEAWPGTPMDWQIVREHEHPDARREADSDAAVWSTRLLLEFPNLGKVEARLRLSGNGLDARLAAPESVNQLHGARAQLQERLGALGLNVHQLTVNGIFWPEAGQPA</sequence>
<dbReference type="Pfam" id="PF02120">
    <property type="entry name" value="Flg_hook"/>
    <property type="match status" value="1"/>
</dbReference>
<organism evidence="3 4">
    <name type="scientific">Cupriavidus taiwanensis</name>
    <dbReference type="NCBI Taxonomy" id="164546"/>
    <lineage>
        <taxon>Bacteria</taxon>
        <taxon>Pseudomonadati</taxon>
        <taxon>Pseudomonadota</taxon>
        <taxon>Betaproteobacteria</taxon>
        <taxon>Burkholderiales</taxon>
        <taxon>Burkholderiaceae</taxon>
        <taxon>Cupriavidus</taxon>
    </lineage>
</organism>
<dbReference type="AlphaFoldDB" id="A0A976FXF3"/>
<dbReference type="InterPro" id="IPR038610">
    <property type="entry name" value="FliK-like_C_sf"/>
</dbReference>
<name>A0A976FXF3_9BURK</name>
<dbReference type="Gene3D" id="3.30.750.140">
    <property type="match status" value="1"/>
</dbReference>
<geneLocation type="plasmid" evidence="4">
    <name>cbm2636_mp</name>
</geneLocation>